<dbReference type="GO" id="GO:0009097">
    <property type="term" value="P:isoleucine biosynthetic process"/>
    <property type="evidence" value="ECO:0007669"/>
    <property type="project" value="UniProtKB-UniPathway"/>
</dbReference>
<dbReference type="InterPro" id="IPR043131">
    <property type="entry name" value="BCAT-like_N"/>
</dbReference>
<evidence type="ECO:0000313" key="14">
    <source>
        <dbReference type="EMBL" id="RDB54353.1"/>
    </source>
</evidence>
<keyword evidence="9" id="KW-0663">Pyridoxal phosphate</keyword>
<comment type="catalytic activity">
    <reaction evidence="12">
        <text>L-leucine + 2-oxoglutarate = 4-methyl-2-oxopentanoate + L-glutamate</text>
        <dbReference type="Rhea" id="RHEA:18321"/>
        <dbReference type="ChEBI" id="CHEBI:16810"/>
        <dbReference type="ChEBI" id="CHEBI:17865"/>
        <dbReference type="ChEBI" id="CHEBI:29985"/>
        <dbReference type="ChEBI" id="CHEBI:57427"/>
        <dbReference type="EC" id="2.6.1.42"/>
    </reaction>
</comment>
<comment type="catalytic activity">
    <reaction evidence="10">
        <text>L-valine + 2-oxoglutarate = 3-methyl-2-oxobutanoate + L-glutamate</text>
        <dbReference type="Rhea" id="RHEA:24813"/>
        <dbReference type="ChEBI" id="CHEBI:11851"/>
        <dbReference type="ChEBI" id="CHEBI:16810"/>
        <dbReference type="ChEBI" id="CHEBI:29985"/>
        <dbReference type="ChEBI" id="CHEBI:57762"/>
        <dbReference type="EC" id="2.6.1.42"/>
    </reaction>
</comment>
<gene>
    <name evidence="14" type="ORF">C1880_09465</name>
</gene>
<dbReference type="Proteomes" id="UP000253792">
    <property type="component" value="Unassembled WGS sequence"/>
</dbReference>
<dbReference type="UniPathway" id="UPA00047">
    <property type="reaction ID" value="UER00058"/>
</dbReference>
<dbReference type="Pfam" id="PF01063">
    <property type="entry name" value="Aminotran_4"/>
    <property type="match status" value="1"/>
</dbReference>
<dbReference type="GO" id="GO:0004084">
    <property type="term" value="F:branched-chain-amino-acid transaminase activity"/>
    <property type="evidence" value="ECO:0007669"/>
    <property type="project" value="UniProtKB-EC"/>
</dbReference>
<dbReference type="EC" id="2.6.1.42" evidence="6"/>
<dbReference type="RefSeq" id="WP_042437065.1">
    <property type="nucleotide sequence ID" value="NZ_CABKQR010000006.1"/>
</dbReference>
<keyword evidence="8 14" id="KW-0808">Transferase</keyword>
<comment type="pathway">
    <text evidence="2">Amino-acid biosynthesis; L-isoleucine biosynthesis; L-isoleucine from 2-oxobutanoate: step 4/4.</text>
</comment>
<comment type="caution">
    <text evidence="14">The sequence shown here is derived from an EMBL/GenBank/DDBJ whole genome shotgun (WGS) entry which is preliminary data.</text>
</comment>
<dbReference type="SUPFAM" id="SSF56752">
    <property type="entry name" value="D-aminoacid aminotransferase-like PLP-dependent enzymes"/>
    <property type="match status" value="1"/>
</dbReference>
<dbReference type="AlphaFoldDB" id="A0A369L293"/>
<dbReference type="InterPro" id="IPR001544">
    <property type="entry name" value="Aminotrans_IV"/>
</dbReference>
<dbReference type="GO" id="GO:0009099">
    <property type="term" value="P:L-valine biosynthetic process"/>
    <property type="evidence" value="ECO:0007669"/>
    <property type="project" value="UniProtKB-UniPathway"/>
</dbReference>
<comment type="pathway">
    <text evidence="3">Amino-acid biosynthesis; L-valine biosynthesis; L-valine from pyruvate: step 4/4.</text>
</comment>
<evidence type="ECO:0000256" key="6">
    <source>
        <dbReference type="ARBA" id="ARBA00013053"/>
    </source>
</evidence>
<dbReference type="Gene3D" id="3.30.470.10">
    <property type="match status" value="1"/>
</dbReference>
<dbReference type="PANTHER" id="PTHR42825">
    <property type="entry name" value="AMINO ACID AMINOTRANSFERASE"/>
    <property type="match status" value="1"/>
</dbReference>
<protein>
    <recommendedName>
        <fullName evidence="6">branched-chain-amino-acid transaminase</fullName>
        <ecNumber evidence="6">2.6.1.42</ecNumber>
    </recommendedName>
</protein>
<keyword evidence="7 14" id="KW-0032">Aminotransferase</keyword>
<dbReference type="UniPathway" id="UPA00049">
    <property type="reaction ID" value="UER00062"/>
</dbReference>
<dbReference type="InterPro" id="IPR033939">
    <property type="entry name" value="BCAT_family"/>
</dbReference>
<sequence>MVEKKDLDWGSLDFGYHQTDYSYEAHWKDGEWDEGGLTTDHDLHLSECAGIFHYCQEVFEGLKAYTTEEGSIVCFRPDMNASRMFDSAERLEMPGFPKDRFVEAVKEVVKANAAWVPPFGSGATLYVRPFMIGSGEVIGVAPAPEYTFRILVTPVGPYFKGGLKPIKLRVSEYDRAAPHGTGNIKAGLNYAMSLRPTMEAHRNGYAENIYLDSQSRTYIEETGGANVLFVKEDGTLVVPKSHTDSILPSITRRSLVQVAQDLGMTVDERYVTWEEVAGGEFVECGLCGTAAVISPVGQIDNKVNGADQEVVFPAGCTEIGPVMKQLRETLTGIQDGNLEDKHGWVCKIDVD</sequence>
<comment type="pathway">
    <text evidence="4">Amino-acid biosynthesis; L-leucine biosynthesis; L-leucine from 3-methyl-2-oxobutanoate: step 4/4.</text>
</comment>
<evidence type="ECO:0000313" key="15">
    <source>
        <dbReference type="Proteomes" id="UP000253792"/>
    </source>
</evidence>
<dbReference type="GO" id="GO:0009098">
    <property type="term" value="P:L-leucine biosynthetic process"/>
    <property type="evidence" value="ECO:0007669"/>
    <property type="project" value="UniProtKB-UniPathway"/>
</dbReference>
<dbReference type="PIRSF" id="PIRSF006468">
    <property type="entry name" value="BCAT1"/>
    <property type="match status" value="1"/>
</dbReference>
<proteinExistence type="inferred from homology"/>
<evidence type="ECO:0000256" key="8">
    <source>
        <dbReference type="ARBA" id="ARBA00022679"/>
    </source>
</evidence>
<dbReference type="NCBIfam" id="TIGR01123">
    <property type="entry name" value="ilvE_II"/>
    <property type="match status" value="1"/>
</dbReference>
<name>A0A369L293_9ACTN</name>
<comment type="catalytic activity">
    <reaction evidence="11">
        <text>L-isoleucine + 2-oxoglutarate = (S)-3-methyl-2-oxopentanoate + L-glutamate</text>
        <dbReference type="Rhea" id="RHEA:24801"/>
        <dbReference type="ChEBI" id="CHEBI:16810"/>
        <dbReference type="ChEBI" id="CHEBI:29985"/>
        <dbReference type="ChEBI" id="CHEBI:35146"/>
        <dbReference type="ChEBI" id="CHEBI:58045"/>
        <dbReference type="EC" id="2.6.1.42"/>
    </reaction>
</comment>
<evidence type="ECO:0000256" key="9">
    <source>
        <dbReference type="ARBA" id="ARBA00022898"/>
    </source>
</evidence>
<evidence type="ECO:0000256" key="4">
    <source>
        <dbReference type="ARBA" id="ARBA00005072"/>
    </source>
</evidence>
<dbReference type="NCBIfam" id="NF009897">
    <property type="entry name" value="PRK13357.1"/>
    <property type="match status" value="1"/>
</dbReference>
<dbReference type="InterPro" id="IPR005786">
    <property type="entry name" value="B_amino_transII"/>
</dbReference>
<dbReference type="OrthoDB" id="9804984at2"/>
<comment type="cofactor">
    <cofactor evidence="1">
        <name>pyridoxal 5'-phosphate</name>
        <dbReference type="ChEBI" id="CHEBI:597326"/>
    </cofactor>
</comment>
<dbReference type="CDD" id="cd01557">
    <property type="entry name" value="BCAT_beta_family"/>
    <property type="match status" value="1"/>
</dbReference>
<reference evidence="14 15" key="1">
    <citation type="journal article" date="2018" name="Elife">
        <title>Discovery and characterization of a prevalent human gut bacterial enzyme sufficient for the inactivation of a family of plant toxins.</title>
        <authorList>
            <person name="Koppel N."/>
            <person name="Bisanz J.E."/>
            <person name="Pandelia M.E."/>
            <person name="Turnbaugh P.J."/>
            <person name="Balskus E.P."/>
        </authorList>
    </citation>
    <scope>NUCLEOTIDE SEQUENCE [LARGE SCALE GENOMIC DNA]</scope>
    <source>
        <strain evidence="15">anaerobia AP69FAA</strain>
    </source>
</reference>
<evidence type="ECO:0000256" key="3">
    <source>
        <dbReference type="ARBA" id="ARBA00004931"/>
    </source>
</evidence>
<evidence type="ECO:0000256" key="10">
    <source>
        <dbReference type="ARBA" id="ARBA00048212"/>
    </source>
</evidence>
<evidence type="ECO:0000256" key="2">
    <source>
        <dbReference type="ARBA" id="ARBA00004824"/>
    </source>
</evidence>
<dbReference type="InterPro" id="IPR043132">
    <property type="entry name" value="BCAT-like_C"/>
</dbReference>
<evidence type="ECO:0000256" key="5">
    <source>
        <dbReference type="ARBA" id="ARBA00009320"/>
    </source>
</evidence>
<dbReference type="PANTHER" id="PTHR42825:SF7">
    <property type="entry name" value="BRANCHED-CHAIN-AMINO-ACID AMINOTRANSFERASE"/>
    <property type="match status" value="1"/>
</dbReference>
<dbReference type="GeneID" id="82936669"/>
<dbReference type="EMBL" id="PPTP01000011">
    <property type="protein sequence ID" value="RDB54353.1"/>
    <property type="molecule type" value="Genomic_DNA"/>
</dbReference>
<evidence type="ECO:0000256" key="1">
    <source>
        <dbReference type="ARBA" id="ARBA00001933"/>
    </source>
</evidence>
<dbReference type="InterPro" id="IPR036038">
    <property type="entry name" value="Aminotransferase-like"/>
</dbReference>
<dbReference type="STRING" id="1034345.GCA_000236865_01967"/>
<evidence type="ECO:0000256" key="13">
    <source>
        <dbReference type="PIRSR" id="PIRSR006468-1"/>
    </source>
</evidence>
<evidence type="ECO:0000256" key="11">
    <source>
        <dbReference type="ARBA" id="ARBA00048798"/>
    </source>
</evidence>
<dbReference type="Gene3D" id="3.20.10.10">
    <property type="entry name" value="D-amino Acid Aminotransferase, subunit A, domain 2"/>
    <property type="match status" value="1"/>
</dbReference>
<evidence type="ECO:0000256" key="7">
    <source>
        <dbReference type="ARBA" id="ARBA00022576"/>
    </source>
</evidence>
<feature type="modified residue" description="N6-(pyridoxal phosphate)lysine" evidence="13">
    <location>
        <position position="185"/>
    </location>
</feature>
<organism evidence="14 15">
    <name type="scientific">Senegalimassilia anaerobia</name>
    <dbReference type="NCBI Taxonomy" id="1473216"/>
    <lineage>
        <taxon>Bacteria</taxon>
        <taxon>Bacillati</taxon>
        <taxon>Actinomycetota</taxon>
        <taxon>Coriobacteriia</taxon>
        <taxon>Coriobacteriales</taxon>
        <taxon>Coriobacteriaceae</taxon>
        <taxon>Senegalimassilia</taxon>
    </lineage>
</organism>
<comment type="similarity">
    <text evidence="5">Belongs to the class-IV pyridoxal-phosphate-dependent aminotransferase family.</text>
</comment>
<keyword evidence="15" id="KW-1185">Reference proteome</keyword>
<dbReference type="UniPathway" id="UPA00048">
    <property type="reaction ID" value="UER00073"/>
</dbReference>
<accession>A0A369L293</accession>
<evidence type="ECO:0000256" key="12">
    <source>
        <dbReference type="ARBA" id="ARBA00049229"/>
    </source>
</evidence>
<dbReference type="FunFam" id="3.30.470.10:FF:000004">
    <property type="entry name" value="Branched-chain-amino-acid aminotransferase"/>
    <property type="match status" value="1"/>
</dbReference>